<dbReference type="PANTHER" id="PTHR30222:SF12">
    <property type="entry name" value="NORSPERMIDINE SENSOR"/>
    <property type="match status" value="1"/>
</dbReference>
<dbReference type="eggNOG" id="COG0687">
    <property type="taxonomic scope" value="Bacteria"/>
</dbReference>
<feature type="chain" id="PRO_5001930186" description="Putrescine-binding periplasmic protein" evidence="6">
    <location>
        <begin position="21"/>
        <end position="394"/>
    </location>
</feature>
<evidence type="ECO:0000256" key="2">
    <source>
        <dbReference type="ARBA" id="ARBA00022448"/>
    </source>
</evidence>
<gene>
    <name evidence="7" type="ORF">LO80_03755</name>
</gene>
<keyword evidence="4 5" id="KW-0574">Periplasm</keyword>
<comment type="function">
    <text evidence="5">Required for the activity of the bacterial periplasmic transport system of putrescine.</text>
</comment>
<dbReference type="AlphaFoldDB" id="A0A097ENM8"/>
<dbReference type="GO" id="GO:0042597">
    <property type="term" value="C:periplasmic space"/>
    <property type="evidence" value="ECO:0007669"/>
    <property type="project" value="UniProtKB-SubCell"/>
</dbReference>
<dbReference type="HOGENOM" id="CLU_026974_1_4_6"/>
<reference evidence="7 8" key="1">
    <citation type="submission" date="2014-10" db="EMBL/GenBank/DDBJ databases">
        <title>Whole genome sequence of Francisella endociliophora strain FSC1006, isolated from a laboratory culture of the marine ciliate Euplotes raikovi.</title>
        <authorList>
            <person name="Granberg M."/>
            <person name="Backman S."/>
            <person name="Lundmark E."/>
            <person name="Nilsson E."/>
            <person name="Karlsson E."/>
            <person name="Thelaus J."/>
            <person name="Ohrman C."/>
            <person name="Larkeryd A."/>
            <person name="Stenberg P."/>
        </authorList>
    </citation>
    <scope>NUCLEOTIDE SEQUENCE [LARGE SCALE GENOMIC DNA]</scope>
    <source>
        <strain evidence="7 8">FSC1006</strain>
    </source>
</reference>
<dbReference type="PIRSF" id="PIRSF019574">
    <property type="entry name" value="Periplasmic_polyamine_BP"/>
    <property type="match status" value="1"/>
</dbReference>
<comment type="subcellular location">
    <subcellularLocation>
        <location evidence="1 5">Periplasm</location>
    </subcellularLocation>
</comment>
<evidence type="ECO:0000256" key="5">
    <source>
        <dbReference type="PIRNR" id="PIRNR019574"/>
    </source>
</evidence>
<accession>A0A097ENM8</accession>
<dbReference type="RefSeq" id="WP_040008693.1">
    <property type="nucleotide sequence ID" value="NZ_CP009574.1"/>
</dbReference>
<evidence type="ECO:0000313" key="8">
    <source>
        <dbReference type="Proteomes" id="UP000029672"/>
    </source>
</evidence>
<evidence type="ECO:0000256" key="4">
    <source>
        <dbReference type="ARBA" id="ARBA00022764"/>
    </source>
</evidence>
<proteinExistence type="inferred from homology"/>
<evidence type="ECO:0000313" key="7">
    <source>
        <dbReference type="EMBL" id="AIT09171.1"/>
    </source>
</evidence>
<keyword evidence="2 5" id="KW-0813">Transport</keyword>
<dbReference type="Proteomes" id="UP000029672">
    <property type="component" value="Chromosome"/>
</dbReference>
<dbReference type="PRINTS" id="PR00909">
    <property type="entry name" value="SPERMDNBNDNG"/>
</dbReference>
<dbReference type="GO" id="GO:0019808">
    <property type="term" value="F:polyamine binding"/>
    <property type="evidence" value="ECO:0007669"/>
    <property type="project" value="InterPro"/>
</dbReference>
<dbReference type="STRING" id="1547445.LO80_03755"/>
<dbReference type="OrthoDB" id="9769319at2"/>
<dbReference type="GO" id="GO:0015846">
    <property type="term" value="P:polyamine transport"/>
    <property type="evidence" value="ECO:0007669"/>
    <property type="project" value="InterPro"/>
</dbReference>
<protein>
    <recommendedName>
        <fullName evidence="5">Putrescine-binding periplasmic protein</fullName>
    </recommendedName>
</protein>
<dbReference type="KEGG" id="frf:LO80_03755"/>
<dbReference type="Pfam" id="PF13416">
    <property type="entry name" value="SBP_bac_8"/>
    <property type="match status" value="1"/>
</dbReference>
<keyword evidence="8" id="KW-1185">Reference proteome</keyword>
<dbReference type="InterPro" id="IPR006059">
    <property type="entry name" value="SBP"/>
</dbReference>
<dbReference type="PANTHER" id="PTHR30222">
    <property type="entry name" value="SPERMIDINE/PUTRESCINE-BINDING PERIPLASMIC PROTEIN"/>
    <property type="match status" value="1"/>
</dbReference>
<dbReference type="InterPro" id="IPR001188">
    <property type="entry name" value="Sperm_putr-bd"/>
</dbReference>
<keyword evidence="3 6" id="KW-0732">Signal</keyword>
<evidence type="ECO:0000256" key="3">
    <source>
        <dbReference type="ARBA" id="ARBA00022729"/>
    </source>
</evidence>
<dbReference type="CDD" id="cd13659">
    <property type="entry name" value="PBP2_PotF"/>
    <property type="match status" value="1"/>
</dbReference>
<dbReference type="SUPFAM" id="SSF53850">
    <property type="entry name" value="Periplasmic binding protein-like II"/>
    <property type="match status" value="1"/>
</dbReference>
<dbReference type="EMBL" id="CP009574">
    <property type="protein sequence ID" value="AIT09171.1"/>
    <property type="molecule type" value="Genomic_DNA"/>
</dbReference>
<name>A0A097ENM8_9GAMM</name>
<evidence type="ECO:0000256" key="6">
    <source>
        <dbReference type="SAM" id="SignalP"/>
    </source>
</evidence>
<organism evidence="7 8">
    <name type="scientific">Candidatus Francisella endociliophora</name>
    <dbReference type="NCBI Taxonomy" id="653937"/>
    <lineage>
        <taxon>Bacteria</taxon>
        <taxon>Pseudomonadati</taxon>
        <taxon>Pseudomonadota</taxon>
        <taxon>Gammaproteobacteria</taxon>
        <taxon>Thiotrichales</taxon>
        <taxon>Francisellaceae</taxon>
        <taxon>Francisella</taxon>
    </lineage>
</organism>
<dbReference type="Gene3D" id="3.40.190.10">
    <property type="entry name" value="Periplasmic binding protein-like II"/>
    <property type="match status" value="2"/>
</dbReference>
<comment type="similarity">
    <text evidence="5">Belongs to the bacterial solute-binding protein PotD/PotF family.</text>
</comment>
<evidence type="ECO:0000256" key="1">
    <source>
        <dbReference type="ARBA" id="ARBA00004418"/>
    </source>
</evidence>
<sequence>MKLKLFIFTLFVSTLNLSYAKSNSYICNNDILKTPITPTPDRTQVNFTNWADYISPDIIPCFSKLSNTRVKYIYTSDDNMTRAKIMTGSSGFDLIEQGSLYLNNEIASNALVELDKSKLPNLKYANKEIYNKVSQINDPGNKYAVVYAYGTTNIAYNKKQVEEYLGKGVVPNSWKYVFDKKYLKKLSKCGISLLDEYEQIFGNYFFYHGIDPNTNSKAEYEKAALDIIRNIRPYIKYFDSNKYQNDFTAGNLCLAMGYSGDVARAVDRAKLVNPDEVLGYTVPKEGTNIYFEMLMIPKGAKNLDQAYKLMNYIIDPYVSAQNSNYLYLPNAVTNNEQYLNKIFDNTNIRPTDEMIKKMYVINIHDAKMQDFISKMWMNVKFGIEFTPKYYKPNK</sequence>
<feature type="signal peptide" evidence="6">
    <location>
        <begin position="1"/>
        <end position="20"/>
    </location>
</feature>